<dbReference type="SUPFAM" id="SSF54523">
    <property type="entry name" value="Pili subunits"/>
    <property type="match status" value="1"/>
</dbReference>
<evidence type="ECO:0000313" key="3">
    <source>
        <dbReference type="Proteomes" id="UP000008139"/>
    </source>
</evidence>
<dbReference type="InParanoid" id="F2LWJ2"/>
<reference evidence="2 3" key="1">
    <citation type="journal article" date="2011" name="Stand. Genomic Sci.">
        <title>Complete genome sequence of the thermophilic sulfur-reducer Hippea maritima type strain (MH(2)).</title>
        <authorList>
            <person name="Huntemann M."/>
            <person name="Lu M."/>
            <person name="Nolan M."/>
            <person name="Lapidus A."/>
            <person name="Lucas S."/>
            <person name="Hammon N."/>
            <person name="Deshpande S."/>
            <person name="Cheng J.F."/>
            <person name="Tapia R."/>
            <person name="Han C."/>
            <person name="Goodwin L."/>
            <person name="Pitluck S."/>
            <person name="Liolios K."/>
            <person name="Pagani I."/>
            <person name="Ivanova N."/>
            <person name="Ovchinikova G."/>
            <person name="Pati A."/>
            <person name="Chen A."/>
            <person name="Palaniappan K."/>
            <person name="Land M."/>
            <person name="Hauser L."/>
            <person name="Jeffries C.D."/>
            <person name="Detter J.C."/>
            <person name="Brambilla E.M."/>
            <person name="Rohde M."/>
            <person name="Spring S."/>
            <person name="Goker M."/>
            <person name="Woyke T."/>
            <person name="Bristow J."/>
            <person name="Eisen J.A."/>
            <person name="Markowitz V."/>
            <person name="Hugenholtz P."/>
            <person name="Kyrpides N.C."/>
            <person name="Klenk H.P."/>
            <person name="Mavromatis K."/>
        </authorList>
    </citation>
    <scope>NUCLEOTIDE SEQUENCE [LARGE SCALE GENOMIC DNA]</scope>
    <source>
        <strain evidence="3">ATCC 700847 / DSM 10411 / MH2</strain>
    </source>
</reference>
<dbReference type="KEGG" id="hmr:Hipma_1135"/>
<reference evidence="3" key="2">
    <citation type="submission" date="2011-03" db="EMBL/GenBank/DDBJ databases">
        <title>The complete genome of Hippea maritima DSM 10411.</title>
        <authorList>
            <consortium name="US DOE Joint Genome Institute (JGI-PGF)"/>
            <person name="Lucas S."/>
            <person name="Copeland A."/>
            <person name="Lapidus A."/>
            <person name="Bruce D."/>
            <person name="Goodwin L."/>
            <person name="Pitluck S."/>
            <person name="Peters L."/>
            <person name="Kyrpides N."/>
            <person name="Mavromatis K."/>
            <person name="Pagani I."/>
            <person name="Ivanova N."/>
            <person name="Mikhailova N."/>
            <person name="Lu M."/>
            <person name="Detter J.C."/>
            <person name="Tapia R."/>
            <person name="Han C."/>
            <person name="Land M."/>
            <person name="Hauser L."/>
            <person name="Markowitz V."/>
            <person name="Cheng J.-F."/>
            <person name="Hugenholtz P."/>
            <person name="Woyke T."/>
            <person name="Wu D."/>
            <person name="Spring S."/>
            <person name="Schroeder M."/>
            <person name="Brambilla E."/>
            <person name="Klenk H.-P."/>
            <person name="Eisen J.A."/>
        </authorList>
    </citation>
    <scope>NUCLEOTIDE SEQUENCE [LARGE SCALE GENOMIC DNA]</scope>
    <source>
        <strain evidence="3">ATCC 700847 / DSM 10411 / MH2</strain>
    </source>
</reference>
<dbReference type="NCBIfam" id="TIGR02532">
    <property type="entry name" value="IV_pilin_GFxxxE"/>
    <property type="match status" value="1"/>
</dbReference>
<dbReference type="Proteomes" id="UP000008139">
    <property type="component" value="Chromosome"/>
</dbReference>
<dbReference type="HOGENOM" id="CLU_080973_2_0_7"/>
<sequence length="254" mass="28983">MGFNWVRVNSKSKINNSKLLISGFTLIELIITMVVVGIVAYLGTNLIEPVMEGYVDTQVKTLLFNEAQYSSNRIAKEIRNAIPNTIKVIDNNTIEFAEFSSMGYYSPLQGSDNISCSEINIASGDNVSIYNTKPDYFYNGDRIYKIKSTQNGRCILDRPIDHDSPYHRIYKIGQIVAFYLKNSKIYRNSNISLDTTPSEIKQGGYVMANYVKNLTFKYEQGYTYKQAILKIELVMKKGDVELTYNQEVHIRNVP</sequence>
<dbReference type="eggNOG" id="COG2165">
    <property type="taxonomic scope" value="Bacteria"/>
</dbReference>
<gene>
    <name evidence="2" type="ordered locus">Hipma_1135</name>
</gene>
<dbReference type="EMBL" id="CP002606">
    <property type="protein sequence ID" value="AEA34101.1"/>
    <property type="molecule type" value="Genomic_DNA"/>
</dbReference>
<feature type="transmembrane region" description="Helical" evidence="1">
    <location>
        <begin position="20"/>
        <end position="42"/>
    </location>
</feature>
<dbReference type="InterPro" id="IPR012902">
    <property type="entry name" value="N_methyl_site"/>
</dbReference>
<keyword evidence="3" id="KW-1185">Reference proteome</keyword>
<name>F2LWJ2_HIPMA</name>
<dbReference type="InterPro" id="IPR045584">
    <property type="entry name" value="Pilin-like"/>
</dbReference>
<evidence type="ECO:0008006" key="4">
    <source>
        <dbReference type="Google" id="ProtNLM"/>
    </source>
</evidence>
<dbReference type="AlphaFoldDB" id="F2LWJ2"/>
<keyword evidence="1" id="KW-0472">Membrane</keyword>
<accession>F2LWJ2</accession>
<organism evidence="2 3">
    <name type="scientific">Hippea maritima (strain ATCC 700847 / DSM 10411 / MH2)</name>
    <dbReference type="NCBI Taxonomy" id="760142"/>
    <lineage>
        <taxon>Bacteria</taxon>
        <taxon>Pseudomonadati</taxon>
        <taxon>Campylobacterota</taxon>
        <taxon>Desulfurellia</taxon>
        <taxon>Desulfurellales</taxon>
        <taxon>Hippeaceae</taxon>
        <taxon>Hippea</taxon>
    </lineage>
</organism>
<evidence type="ECO:0000313" key="2">
    <source>
        <dbReference type="EMBL" id="AEA34101.1"/>
    </source>
</evidence>
<evidence type="ECO:0000256" key="1">
    <source>
        <dbReference type="SAM" id="Phobius"/>
    </source>
</evidence>
<protein>
    <recommendedName>
        <fullName evidence="4">Prepilin-type N-terminal cleavage/methylation domain-containing protein</fullName>
    </recommendedName>
</protein>
<proteinExistence type="predicted"/>
<keyword evidence="1" id="KW-0812">Transmembrane</keyword>
<dbReference type="STRING" id="760142.Hipma_1135"/>
<keyword evidence="1" id="KW-1133">Transmembrane helix</keyword>